<name>A0ABU6JXJ8_9RHOO</name>
<dbReference type="EMBL" id="JAYXHS010000001">
    <property type="protein sequence ID" value="MEC5384087.1"/>
    <property type="molecule type" value="Genomic_DNA"/>
</dbReference>
<evidence type="ECO:0000313" key="4">
    <source>
        <dbReference type="EMBL" id="MEC5384087.1"/>
    </source>
</evidence>
<keyword evidence="2" id="KW-0732">Signal</keyword>
<feature type="domain" description="Porin" evidence="3">
    <location>
        <begin position="7"/>
        <end position="361"/>
    </location>
</feature>
<dbReference type="InterPro" id="IPR033900">
    <property type="entry name" value="Gram_neg_porin_domain"/>
</dbReference>
<sequence length="400" mass="43038">MQKTLIASAVACLSLSSAQAQTTVTVGGRIDAGYTFTKQSNNDAANGTPGGGKTTETMSDNAMTTSRLLVQAKEDLGSGFGAEVYIDLRFGNFFEGKDGTTGGLNANDRKSLSLTSPIGYLMMGVQNPAGHNYTVAEKPYMSSPKDVNNIQYGVALLRETKLTQRNAELRTAAIPVAATNWALKGSYAIGDNRKSGVSDIAGVGSGDFYSVGFEGAYGSVSNDMERNRPFMSWGYDFNRKGDTNAAAANPTGPSNQNNSIQFSKVFYTIRPIPSVKLGTAYFMYSGYNPSAVAAQGPAFQEKNWSIDAQYTWRDKIVAGAYYSRLNDMGQVRNSGKGYGMAAYYYLSKTLAIGATTTRQDFQRNETITGGKFDGTAPGFIGSSVAKLDKRQSWINIMKDF</sequence>
<accession>A0ABU6JXJ8</accession>
<protein>
    <submittedName>
        <fullName evidence="4">Porin</fullName>
    </submittedName>
</protein>
<evidence type="ECO:0000259" key="3">
    <source>
        <dbReference type="Pfam" id="PF13609"/>
    </source>
</evidence>
<dbReference type="RefSeq" id="WP_327597073.1">
    <property type="nucleotide sequence ID" value="NZ_JAYXHS010000001.1"/>
</dbReference>
<dbReference type="InterPro" id="IPR023614">
    <property type="entry name" value="Porin_dom_sf"/>
</dbReference>
<dbReference type="SUPFAM" id="SSF56935">
    <property type="entry name" value="Porins"/>
    <property type="match status" value="1"/>
</dbReference>
<evidence type="ECO:0000313" key="5">
    <source>
        <dbReference type="Proteomes" id="UP001331561"/>
    </source>
</evidence>
<evidence type="ECO:0000256" key="2">
    <source>
        <dbReference type="SAM" id="SignalP"/>
    </source>
</evidence>
<reference evidence="4 5" key="1">
    <citation type="submission" date="2024-01" db="EMBL/GenBank/DDBJ databases">
        <title>Uliginosibacterium soil sp. nov.</title>
        <authorList>
            <person name="Lv Y."/>
        </authorList>
    </citation>
    <scope>NUCLEOTIDE SEQUENCE [LARGE SCALE GENOMIC DNA]</scope>
    <source>
        <strain evidence="4 5">H3</strain>
    </source>
</reference>
<keyword evidence="5" id="KW-1185">Reference proteome</keyword>
<evidence type="ECO:0000256" key="1">
    <source>
        <dbReference type="SAM" id="MobiDB-lite"/>
    </source>
</evidence>
<gene>
    <name evidence="4" type="ORF">VVD49_00045</name>
</gene>
<dbReference type="Gene3D" id="2.40.160.10">
    <property type="entry name" value="Porin"/>
    <property type="match status" value="1"/>
</dbReference>
<organism evidence="4 5">
    <name type="scientific">Uliginosibacterium silvisoli</name>
    <dbReference type="NCBI Taxonomy" id="3114758"/>
    <lineage>
        <taxon>Bacteria</taxon>
        <taxon>Pseudomonadati</taxon>
        <taxon>Pseudomonadota</taxon>
        <taxon>Betaproteobacteria</taxon>
        <taxon>Rhodocyclales</taxon>
        <taxon>Zoogloeaceae</taxon>
        <taxon>Uliginosibacterium</taxon>
    </lineage>
</organism>
<feature type="signal peptide" evidence="2">
    <location>
        <begin position="1"/>
        <end position="20"/>
    </location>
</feature>
<feature type="chain" id="PRO_5046040962" evidence="2">
    <location>
        <begin position="21"/>
        <end position="400"/>
    </location>
</feature>
<dbReference type="Pfam" id="PF13609">
    <property type="entry name" value="Porin_4"/>
    <property type="match status" value="1"/>
</dbReference>
<comment type="caution">
    <text evidence="4">The sequence shown here is derived from an EMBL/GenBank/DDBJ whole genome shotgun (WGS) entry which is preliminary data.</text>
</comment>
<proteinExistence type="predicted"/>
<feature type="region of interest" description="Disordered" evidence="1">
    <location>
        <begin position="37"/>
        <end position="58"/>
    </location>
</feature>
<dbReference type="Proteomes" id="UP001331561">
    <property type="component" value="Unassembled WGS sequence"/>
</dbReference>